<proteinExistence type="predicted"/>
<sequence>MSKQQKLLLFCAVLHLLHILVVNSISGINAYNLIYRQAASGHFKEAIDKVLSSDACRLYGLVSGTAYGYGFFAPHVASQYMSSFRYFNAEGKLLRQDQLPAEASMEGLQRYAIWLDQFQRYLHERAEENASARFYRRYLEASIRNLMKHLLAQADQASSLHCTIYLHEPPALIEAGKSARAAKIYEHCLIK</sequence>
<keyword evidence="2" id="KW-1185">Reference proteome</keyword>
<reference evidence="1 2" key="1">
    <citation type="submission" date="2024-09" db="EMBL/GenBank/DDBJ databases">
        <authorList>
            <person name="Sun Q."/>
            <person name="Mori K."/>
        </authorList>
    </citation>
    <scope>NUCLEOTIDE SEQUENCE [LARGE SCALE GENOMIC DNA]</scope>
    <source>
        <strain evidence="1 2">CCM 7765</strain>
    </source>
</reference>
<evidence type="ECO:0000313" key="1">
    <source>
        <dbReference type="EMBL" id="MFC0319877.1"/>
    </source>
</evidence>
<evidence type="ECO:0000313" key="2">
    <source>
        <dbReference type="Proteomes" id="UP001589774"/>
    </source>
</evidence>
<protein>
    <submittedName>
        <fullName evidence="1">Uncharacterized protein</fullName>
    </submittedName>
</protein>
<name>A0ABV6HLW8_9SPHI</name>
<dbReference type="EMBL" id="JBHLWO010000002">
    <property type="protein sequence ID" value="MFC0319877.1"/>
    <property type="molecule type" value="Genomic_DNA"/>
</dbReference>
<dbReference type="RefSeq" id="WP_130855501.1">
    <property type="nucleotide sequence ID" value="NZ_JBHLWO010000002.1"/>
</dbReference>
<accession>A0ABV6HLW8</accession>
<dbReference type="Proteomes" id="UP001589774">
    <property type="component" value="Unassembled WGS sequence"/>
</dbReference>
<comment type="caution">
    <text evidence="1">The sequence shown here is derived from an EMBL/GenBank/DDBJ whole genome shotgun (WGS) entry which is preliminary data.</text>
</comment>
<gene>
    <name evidence="1" type="ORF">ACFFI0_16255</name>
</gene>
<organism evidence="1 2">
    <name type="scientific">Olivibacter oleidegradans</name>
    <dbReference type="NCBI Taxonomy" id="760123"/>
    <lineage>
        <taxon>Bacteria</taxon>
        <taxon>Pseudomonadati</taxon>
        <taxon>Bacteroidota</taxon>
        <taxon>Sphingobacteriia</taxon>
        <taxon>Sphingobacteriales</taxon>
        <taxon>Sphingobacteriaceae</taxon>
        <taxon>Olivibacter</taxon>
    </lineage>
</organism>